<accession>A0A2Z4R5Q9</accession>
<dbReference type="AlphaFoldDB" id="A0A2Z4R5Q9"/>
<evidence type="ECO:0000313" key="2">
    <source>
        <dbReference type="EMBL" id="UZA03937.1"/>
    </source>
</evidence>
<proteinExistence type="predicted"/>
<dbReference type="Proteomes" id="UP001163283">
    <property type="component" value="Chromosome"/>
</dbReference>
<dbReference type="RefSeq" id="WP_112741949.1">
    <property type="nucleotide sequence ID" value="NZ_CP030241.1"/>
</dbReference>
<evidence type="ECO:0000313" key="1">
    <source>
        <dbReference type="EMBL" id="STY92998.1"/>
    </source>
</evidence>
<evidence type="ECO:0000313" key="6">
    <source>
        <dbReference type="Proteomes" id="UP001163632"/>
    </source>
</evidence>
<dbReference type="STRING" id="476.B0182_12705"/>
<keyword evidence="6" id="KW-1185">Reference proteome</keyword>
<dbReference type="EMBL" id="CP087781">
    <property type="protein sequence ID" value="UZA52409.1"/>
    <property type="molecule type" value="Genomic_DNA"/>
</dbReference>
<dbReference type="Proteomes" id="UP001163632">
    <property type="component" value="Chromosome"/>
</dbReference>
<evidence type="ECO:0000313" key="3">
    <source>
        <dbReference type="EMBL" id="UZA52409.1"/>
    </source>
</evidence>
<dbReference type="KEGG" id="mboi:DQF64_04190"/>
<dbReference type="EMBL" id="UGPZ01000003">
    <property type="protein sequence ID" value="STY92998.1"/>
    <property type="molecule type" value="Genomic_DNA"/>
</dbReference>
<protein>
    <submittedName>
        <fullName evidence="1">Uncharacterized protein</fullName>
    </submittedName>
</protein>
<gene>
    <name evidence="2" type="ORF">LP092_04125</name>
    <name evidence="3" type="ORF">LP129_04525</name>
    <name evidence="1" type="ORF">NCTC9426_01712</name>
</gene>
<reference evidence="1 4" key="1">
    <citation type="submission" date="2018-06" db="EMBL/GenBank/DDBJ databases">
        <authorList>
            <consortium name="Pathogen Informatics"/>
            <person name="Doyle S."/>
        </authorList>
    </citation>
    <scope>NUCLEOTIDE SEQUENCE [LARGE SCALE GENOMIC DNA]</scope>
    <source>
        <strain evidence="1 4">NCTC9426</strain>
    </source>
</reference>
<dbReference type="Proteomes" id="UP000254133">
    <property type="component" value="Unassembled WGS sequence"/>
</dbReference>
<evidence type="ECO:0000313" key="4">
    <source>
        <dbReference type="Proteomes" id="UP000254133"/>
    </source>
</evidence>
<name>A0A2Z4R5Q9_MORBO</name>
<dbReference type="EMBL" id="CP087830">
    <property type="protein sequence ID" value="UZA03937.1"/>
    <property type="molecule type" value="Genomic_DNA"/>
</dbReference>
<dbReference type="GeneID" id="77189234"/>
<reference evidence="2 5" key="2">
    <citation type="journal article" date="2022" name="BMC Microbiol.">
        <title>Whole genome sequencing of Moraxella bovis strains from North America reveals two genotypes with different genetic determinants.</title>
        <authorList>
            <person name="Wynn E.L."/>
            <person name="Hille M.M."/>
            <person name="Loy J.D."/>
            <person name="Schuller G."/>
            <person name="Kuhn K.L."/>
            <person name="Dickey A.M."/>
            <person name="Bono J.L."/>
            <person name="Clawson M.L."/>
        </authorList>
    </citation>
    <scope>NUCLEOTIDE SEQUENCE</scope>
    <source>
        <strain evidence="2">SAM102599</strain>
        <strain evidence="3 5">SAM57978</strain>
    </source>
</reference>
<evidence type="ECO:0000313" key="5">
    <source>
        <dbReference type="Proteomes" id="UP001163283"/>
    </source>
</evidence>
<organism evidence="1 4">
    <name type="scientific">Moraxella bovis</name>
    <dbReference type="NCBI Taxonomy" id="476"/>
    <lineage>
        <taxon>Bacteria</taxon>
        <taxon>Pseudomonadati</taxon>
        <taxon>Pseudomonadota</taxon>
        <taxon>Gammaproteobacteria</taxon>
        <taxon>Moraxellales</taxon>
        <taxon>Moraxellaceae</taxon>
        <taxon>Moraxella</taxon>
    </lineage>
</organism>
<sequence length="81" mass="9268">MQDKPIKEIEVADFVVTAKDNVMPAILERYHANKSQEQSKVLKDTQIKELFDDDVIDILANLPKNTKDRQIINGLIRAVYA</sequence>